<gene>
    <name evidence="1" type="ORF">LSAA_5082</name>
</gene>
<dbReference type="EMBL" id="HG994593">
    <property type="protein sequence ID" value="CAF2847750.1"/>
    <property type="molecule type" value="Genomic_DNA"/>
</dbReference>
<sequence>MVLRPEFLRNLAVYSESWYNIEEEPSALAFIDASEKLEELAVRVINLVEHHQLDLSRLSPRQNISTTITFEKERKPALHYDADSYWDQVLGKWISYRYHPPILCIQKEFKGCLQSKALFLPNEAASFSLAMEELDKTFKDSFKLVKAYLNEVRAGMLIQELQKAAKNTMDTGYPTETCYEPLSLTPPELTKACVSLISAAILAKYSDEHRKNCTVVSPLCEDNQNVIVCEKNLNCRSRILKEKNLEIDSQREEPIHLLSLNVWQ</sequence>
<dbReference type="AlphaFoldDB" id="A0A7R8H3R0"/>
<proteinExistence type="predicted"/>
<protein>
    <submittedName>
        <fullName evidence="1">(salmon louse) hypothetical protein</fullName>
    </submittedName>
</protein>
<keyword evidence="2" id="KW-1185">Reference proteome</keyword>
<accession>A0A7R8H3R0</accession>
<evidence type="ECO:0000313" key="1">
    <source>
        <dbReference type="EMBL" id="CAF2847750.1"/>
    </source>
</evidence>
<dbReference type="Proteomes" id="UP000675881">
    <property type="component" value="Chromosome 14"/>
</dbReference>
<organism evidence="1 2">
    <name type="scientific">Lepeophtheirus salmonis</name>
    <name type="common">Salmon louse</name>
    <name type="synonym">Caligus salmonis</name>
    <dbReference type="NCBI Taxonomy" id="72036"/>
    <lineage>
        <taxon>Eukaryota</taxon>
        <taxon>Metazoa</taxon>
        <taxon>Ecdysozoa</taxon>
        <taxon>Arthropoda</taxon>
        <taxon>Crustacea</taxon>
        <taxon>Multicrustacea</taxon>
        <taxon>Hexanauplia</taxon>
        <taxon>Copepoda</taxon>
        <taxon>Siphonostomatoida</taxon>
        <taxon>Caligidae</taxon>
        <taxon>Lepeophtheirus</taxon>
    </lineage>
</organism>
<reference evidence="1" key="1">
    <citation type="submission" date="2021-02" db="EMBL/GenBank/DDBJ databases">
        <authorList>
            <person name="Bekaert M."/>
        </authorList>
    </citation>
    <scope>NUCLEOTIDE SEQUENCE</scope>
    <source>
        <strain evidence="1">IoA-00</strain>
    </source>
</reference>
<evidence type="ECO:0000313" key="2">
    <source>
        <dbReference type="Proteomes" id="UP000675881"/>
    </source>
</evidence>
<name>A0A7R8H3R0_LEPSM</name>